<dbReference type="RefSeq" id="XP_032830686.1">
    <property type="nucleotide sequence ID" value="XM_032974795.1"/>
</dbReference>
<dbReference type="GeneID" id="116954230"/>
<keyword evidence="7 10" id="KW-0496">Mitochondrion</keyword>
<gene>
    <name evidence="10 13" type="primary">SLC25A38</name>
</gene>
<dbReference type="GO" id="GO:0030218">
    <property type="term" value="P:erythrocyte differentiation"/>
    <property type="evidence" value="ECO:0007669"/>
    <property type="project" value="UniProtKB-UniRule"/>
</dbReference>
<keyword evidence="2 10" id="KW-0813">Transport</keyword>
<accession>A0AAJ7U8M6</accession>
<dbReference type="AlphaFoldDB" id="A0AAJ7U8M6"/>
<evidence type="ECO:0000256" key="7">
    <source>
        <dbReference type="ARBA" id="ARBA00023128"/>
    </source>
</evidence>
<comment type="catalytic activity">
    <reaction evidence="9 10">
        <text>glycine(in) = glycine(out)</text>
        <dbReference type="Rhea" id="RHEA:70715"/>
        <dbReference type="ChEBI" id="CHEBI:57305"/>
    </reaction>
</comment>
<evidence type="ECO:0000256" key="3">
    <source>
        <dbReference type="ARBA" id="ARBA00022692"/>
    </source>
</evidence>
<dbReference type="Proteomes" id="UP001318040">
    <property type="component" value="Chromosome 3"/>
</dbReference>
<evidence type="ECO:0000313" key="13">
    <source>
        <dbReference type="RefSeq" id="XP_032830686.1"/>
    </source>
</evidence>
<keyword evidence="4 10" id="KW-0677">Repeat</keyword>
<comment type="similarity">
    <text evidence="10">Belongs to the mitochondrial carrier (TC 2.A.29) family. SLC25A38 subfamily.</text>
</comment>
<dbReference type="HAMAP" id="MF_03064">
    <property type="entry name" value="SLC25A38"/>
    <property type="match status" value="1"/>
</dbReference>
<organism evidence="12 13">
    <name type="scientific">Petromyzon marinus</name>
    <name type="common">Sea lamprey</name>
    <dbReference type="NCBI Taxonomy" id="7757"/>
    <lineage>
        <taxon>Eukaryota</taxon>
        <taxon>Metazoa</taxon>
        <taxon>Chordata</taxon>
        <taxon>Craniata</taxon>
        <taxon>Vertebrata</taxon>
        <taxon>Cyclostomata</taxon>
        <taxon>Hyperoartia</taxon>
        <taxon>Petromyzontiformes</taxon>
        <taxon>Petromyzontidae</taxon>
        <taxon>Petromyzon</taxon>
    </lineage>
</organism>
<dbReference type="PRINTS" id="PR00926">
    <property type="entry name" value="MITOCARRIER"/>
</dbReference>
<dbReference type="PANTHER" id="PTHR46181:SF3">
    <property type="entry name" value="MITOCHONDRIAL GLYCINE TRANSPORTER"/>
    <property type="match status" value="1"/>
</dbReference>
<evidence type="ECO:0000256" key="5">
    <source>
        <dbReference type="ARBA" id="ARBA00022792"/>
    </source>
</evidence>
<reference evidence="13" key="1">
    <citation type="submission" date="2025-08" db="UniProtKB">
        <authorList>
            <consortium name="RefSeq"/>
        </authorList>
    </citation>
    <scope>IDENTIFICATION</scope>
    <source>
        <tissue evidence="13">Sperm</tissue>
    </source>
</reference>
<feature type="repeat" description="Solcar" evidence="11">
    <location>
        <begin position="8"/>
        <end position="98"/>
    </location>
</feature>
<evidence type="ECO:0000256" key="8">
    <source>
        <dbReference type="ARBA" id="ARBA00023136"/>
    </source>
</evidence>
<keyword evidence="5 10" id="KW-0999">Mitochondrion inner membrane</keyword>
<dbReference type="InterPro" id="IPR030847">
    <property type="entry name" value="Hem25/SLC25A38"/>
</dbReference>
<dbReference type="CTD" id="54977"/>
<dbReference type="GO" id="GO:0015187">
    <property type="term" value="F:glycine transmembrane transporter activity"/>
    <property type="evidence" value="ECO:0007669"/>
    <property type="project" value="UniProtKB-UniRule"/>
</dbReference>
<comment type="function">
    <text evidence="10">Mitochondrial glycine transporter that imports glycine into the mitochondrial matrix. Plays an important role in providing glycine for the first enzymatic step in heme biosynthesis, the condensation of glycine with succinyl-CoA to produce 5-aminolevulinate (ALA) in the miochondrial matrix. Required during erythropoiesis.</text>
</comment>
<dbReference type="GO" id="GO:1904983">
    <property type="term" value="P:glycine import into mitochondrion"/>
    <property type="evidence" value="ECO:0007669"/>
    <property type="project" value="UniProtKB-UniRule"/>
</dbReference>
<evidence type="ECO:0000256" key="2">
    <source>
        <dbReference type="ARBA" id="ARBA00022448"/>
    </source>
</evidence>
<evidence type="ECO:0000256" key="1">
    <source>
        <dbReference type="ARBA" id="ARBA00004141"/>
    </source>
</evidence>
<keyword evidence="3 10" id="KW-0812">Transmembrane</keyword>
<evidence type="ECO:0000256" key="11">
    <source>
        <dbReference type="PROSITE-ProRule" id="PRU00282"/>
    </source>
</evidence>
<name>A0AAJ7U8M6_PETMA</name>
<dbReference type="SUPFAM" id="SSF103506">
    <property type="entry name" value="Mitochondrial carrier"/>
    <property type="match status" value="1"/>
</dbReference>
<dbReference type="PROSITE" id="PS50920">
    <property type="entry name" value="SOLCAR"/>
    <property type="match status" value="3"/>
</dbReference>
<dbReference type="Gene3D" id="1.50.40.10">
    <property type="entry name" value="Mitochondrial carrier domain"/>
    <property type="match status" value="1"/>
</dbReference>
<comment type="subcellular location">
    <subcellularLocation>
        <location evidence="1">Membrane</location>
        <topology evidence="1">Multi-pass membrane protein</topology>
    </subcellularLocation>
    <subcellularLocation>
        <location evidence="10">Mitochondrion inner membrane</location>
        <topology evidence="10">Multi-pass membrane protein</topology>
    </subcellularLocation>
</comment>
<sequence length="287" mass="31213">MEAVETPGSALRALLCGALSGSCSTLLLQPLDLVKTRVQLLRAAGTPRSPRVRMVSVLTHVVRTESVRGLWKGLGPSLVRCVPGVGIYFCTLHSLRESFFRDRAPSALDSLLLGLSARTISAVCMLPVTVVKTRYESGRFKYRSVLGALSSIRKTEGIRALFSGLTATLARDAPFSGIYVMIYTQAKHMLLHGVEREGQAPTRFACGVLAGVVASLVTQPADTIKTYMQMEPHRFSHTGQTFVAICRSQGLTGLFHGAVPRCLRRTLVTAMAWTVYERMMVGLGLKT</sequence>
<feature type="repeat" description="Solcar" evidence="11">
    <location>
        <begin position="105"/>
        <end position="189"/>
    </location>
</feature>
<dbReference type="Pfam" id="PF00153">
    <property type="entry name" value="Mito_carr"/>
    <property type="match status" value="3"/>
</dbReference>
<evidence type="ECO:0000256" key="10">
    <source>
        <dbReference type="HAMAP-Rule" id="MF_03064"/>
    </source>
</evidence>
<evidence type="ECO:0000256" key="9">
    <source>
        <dbReference type="ARBA" id="ARBA00034060"/>
    </source>
</evidence>
<dbReference type="InterPro" id="IPR023395">
    <property type="entry name" value="MCP_dom_sf"/>
</dbReference>
<protein>
    <recommendedName>
        <fullName evidence="10">Mitochondrial glycine transporter</fullName>
    </recommendedName>
    <alternativeName>
        <fullName evidence="10">Solute carrier family 25 member 38</fullName>
    </alternativeName>
</protein>
<keyword evidence="8 10" id="KW-0472">Membrane</keyword>
<evidence type="ECO:0000256" key="4">
    <source>
        <dbReference type="ARBA" id="ARBA00022737"/>
    </source>
</evidence>
<evidence type="ECO:0000256" key="6">
    <source>
        <dbReference type="ARBA" id="ARBA00022989"/>
    </source>
</evidence>
<dbReference type="InterPro" id="IPR002067">
    <property type="entry name" value="MCP"/>
</dbReference>
<dbReference type="PANTHER" id="PTHR46181">
    <property type="entry name" value="MITOCHONDRIAL GLYCINE TRANSPORTER"/>
    <property type="match status" value="1"/>
</dbReference>
<dbReference type="KEGG" id="pmrn:116954230"/>
<evidence type="ECO:0000313" key="12">
    <source>
        <dbReference type="Proteomes" id="UP001318040"/>
    </source>
</evidence>
<dbReference type="GO" id="GO:0005743">
    <property type="term" value="C:mitochondrial inner membrane"/>
    <property type="evidence" value="ECO:0007669"/>
    <property type="project" value="UniProtKB-SubCell"/>
</dbReference>
<keyword evidence="12" id="KW-1185">Reference proteome</keyword>
<dbReference type="InterPro" id="IPR018108">
    <property type="entry name" value="MCP_transmembrane"/>
</dbReference>
<feature type="repeat" description="Solcar" evidence="11">
    <location>
        <begin position="198"/>
        <end position="282"/>
    </location>
</feature>
<proteinExistence type="inferred from homology"/>
<keyword evidence="6 10" id="KW-1133">Transmembrane helix</keyword>